<feature type="transmembrane region" description="Helical" evidence="11">
    <location>
        <begin position="20"/>
        <end position="44"/>
    </location>
</feature>
<evidence type="ECO:0000256" key="2">
    <source>
        <dbReference type="ARBA" id="ARBA00007379"/>
    </source>
</evidence>
<feature type="transmembrane region" description="Helical" evidence="11">
    <location>
        <begin position="251"/>
        <end position="276"/>
    </location>
</feature>
<comment type="subcellular location">
    <subcellularLocation>
        <location evidence="1">Cell membrane</location>
        <topology evidence="1">Multi-pass membrane protein</topology>
    </subcellularLocation>
</comment>
<dbReference type="InterPro" id="IPR003838">
    <property type="entry name" value="ABC3_permease_C"/>
</dbReference>
<name>A0A350HC75_UNCW3</name>
<evidence type="ECO:0000259" key="13">
    <source>
        <dbReference type="Pfam" id="PF18075"/>
    </source>
</evidence>
<protein>
    <recommendedName>
        <fullName evidence="3 10">Cell division protein FtsX</fullName>
    </recommendedName>
</protein>
<dbReference type="Pfam" id="PF02687">
    <property type="entry name" value="FtsX"/>
    <property type="match status" value="1"/>
</dbReference>
<dbReference type="Proteomes" id="UP000264062">
    <property type="component" value="Unassembled WGS sequence"/>
</dbReference>
<evidence type="ECO:0000313" key="15">
    <source>
        <dbReference type="Proteomes" id="UP000264062"/>
    </source>
</evidence>
<gene>
    <name evidence="14" type="ORF">DCW38_08195</name>
</gene>
<accession>A0A350HC75</accession>
<dbReference type="GO" id="GO:0051301">
    <property type="term" value="P:cell division"/>
    <property type="evidence" value="ECO:0007669"/>
    <property type="project" value="UniProtKB-KW"/>
</dbReference>
<comment type="caution">
    <text evidence="14">The sequence shown here is derived from an EMBL/GenBank/DDBJ whole genome shotgun (WGS) entry which is preliminary data.</text>
</comment>
<evidence type="ECO:0000256" key="5">
    <source>
        <dbReference type="ARBA" id="ARBA00022618"/>
    </source>
</evidence>
<dbReference type="Gene3D" id="3.30.70.3040">
    <property type="match status" value="1"/>
</dbReference>
<keyword evidence="8 10" id="KW-0472">Membrane</keyword>
<evidence type="ECO:0000259" key="12">
    <source>
        <dbReference type="Pfam" id="PF02687"/>
    </source>
</evidence>
<feature type="transmembrane region" description="Helical" evidence="11">
    <location>
        <begin position="166"/>
        <end position="187"/>
    </location>
</feature>
<keyword evidence="9 10" id="KW-0131">Cell cycle</keyword>
<evidence type="ECO:0000256" key="4">
    <source>
        <dbReference type="ARBA" id="ARBA00022475"/>
    </source>
</evidence>
<feature type="transmembrane region" description="Helical" evidence="11">
    <location>
        <begin position="223"/>
        <end position="244"/>
    </location>
</feature>
<dbReference type="InterPro" id="IPR004513">
    <property type="entry name" value="FtsX"/>
</dbReference>
<feature type="domain" description="ABC3 transporter permease C-terminal" evidence="12">
    <location>
        <begin position="172"/>
        <end position="280"/>
    </location>
</feature>
<sequence>MIYIIQEALKGFFKNKSMNLITVGIITISIFIFGLFIAGTANLLNVIKLAEDRIEMIVYLNDNLDENGIKLLDEQISTILGVQNTEFVSKEQALENFKKDMSENSPLLSAFESNPLPASIKVTVSMAYKTPEYLKEISNKINLFGGVEDIDYGSEWIDDLDRLIKILFFIDIILGIIITLSSVFVVFNTIRLTVYARKEQIDIMDLVGATETYIELPYIIEGVVHGLFGSVISTLILYSLFSFIQTRIPNVIFLNSSLVFFLILFGMILGFTGSFMSVKQCMNEIREMKRLEPVGRRKTVERSVKGK</sequence>
<evidence type="ECO:0000256" key="3">
    <source>
        <dbReference type="ARBA" id="ARBA00021907"/>
    </source>
</evidence>
<evidence type="ECO:0000256" key="7">
    <source>
        <dbReference type="ARBA" id="ARBA00022989"/>
    </source>
</evidence>
<keyword evidence="6 11" id="KW-0812">Transmembrane</keyword>
<organism evidence="14 15">
    <name type="scientific">candidate division WOR-3 bacterium</name>
    <dbReference type="NCBI Taxonomy" id="2052148"/>
    <lineage>
        <taxon>Bacteria</taxon>
        <taxon>Bacteria division WOR-3</taxon>
    </lineage>
</organism>
<dbReference type="PIRSF" id="PIRSF003097">
    <property type="entry name" value="FtsX"/>
    <property type="match status" value="1"/>
</dbReference>
<dbReference type="Pfam" id="PF18075">
    <property type="entry name" value="FtsX_ECD"/>
    <property type="match status" value="1"/>
</dbReference>
<dbReference type="PANTHER" id="PTHR47755:SF1">
    <property type="entry name" value="CELL DIVISION PROTEIN FTSX"/>
    <property type="match status" value="1"/>
</dbReference>
<evidence type="ECO:0000256" key="11">
    <source>
        <dbReference type="SAM" id="Phobius"/>
    </source>
</evidence>
<evidence type="ECO:0000256" key="10">
    <source>
        <dbReference type="PIRNR" id="PIRNR003097"/>
    </source>
</evidence>
<dbReference type="EMBL" id="DMZY01000243">
    <property type="protein sequence ID" value="HAV93141.1"/>
    <property type="molecule type" value="Genomic_DNA"/>
</dbReference>
<keyword evidence="7 11" id="KW-1133">Transmembrane helix</keyword>
<reference evidence="14 15" key="1">
    <citation type="journal article" date="2018" name="Nat. Biotechnol.">
        <title>A standardized bacterial taxonomy based on genome phylogeny substantially revises the tree of life.</title>
        <authorList>
            <person name="Parks D.H."/>
            <person name="Chuvochina M."/>
            <person name="Waite D.W."/>
            <person name="Rinke C."/>
            <person name="Skarshewski A."/>
            <person name="Chaumeil P.A."/>
            <person name="Hugenholtz P."/>
        </authorList>
    </citation>
    <scope>NUCLEOTIDE SEQUENCE [LARGE SCALE GENOMIC DNA]</scope>
    <source>
        <strain evidence="14">UBA9956</strain>
    </source>
</reference>
<dbReference type="PANTHER" id="PTHR47755">
    <property type="entry name" value="CELL DIVISION PROTEIN FTSX"/>
    <property type="match status" value="1"/>
</dbReference>
<evidence type="ECO:0000256" key="8">
    <source>
        <dbReference type="ARBA" id="ARBA00023136"/>
    </source>
</evidence>
<dbReference type="GO" id="GO:0005886">
    <property type="term" value="C:plasma membrane"/>
    <property type="evidence" value="ECO:0007669"/>
    <property type="project" value="UniProtKB-SubCell"/>
</dbReference>
<dbReference type="AlphaFoldDB" id="A0A350HC75"/>
<comment type="similarity">
    <text evidence="2 10">Belongs to the ABC-4 integral membrane protein family. FtsX subfamily.</text>
</comment>
<keyword evidence="5 10" id="KW-0132">Cell division</keyword>
<evidence type="ECO:0000256" key="6">
    <source>
        <dbReference type="ARBA" id="ARBA00022692"/>
    </source>
</evidence>
<evidence type="ECO:0000256" key="9">
    <source>
        <dbReference type="ARBA" id="ARBA00023306"/>
    </source>
</evidence>
<proteinExistence type="inferred from homology"/>
<evidence type="ECO:0000256" key="1">
    <source>
        <dbReference type="ARBA" id="ARBA00004651"/>
    </source>
</evidence>
<feature type="domain" description="FtsX extracellular" evidence="13">
    <location>
        <begin position="54"/>
        <end position="150"/>
    </location>
</feature>
<dbReference type="InterPro" id="IPR040690">
    <property type="entry name" value="FtsX_ECD"/>
</dbReference>
<keyword evidence="4 10" id="KW-1003">Cell membrane</keyword>
<evidence type="ECO:0000313" key="14">
    <source>
        <dbReference type="EMBL" id="HAV93141.1"/>
    </source>
</evidence>